<dbReference type="AlphaFoldDB" id="A0A9D4QBH5"/>
<evidence type="ECO:0000313" key="1">
    <source>
        <dbReference type="EMBL" id="KAH7973251.1"/>
    </source>
</evidence>
<name>A0A9D4QBH5_RHISA</name>
<dbReference type="EMBL" id="JABSTV010001247">
    <property type="protein sequence ID" value="KAH7973251.1"/>
    <property type="molecule type" value="Genomic_DNA"/>
</dbReference>
<reference evidence="1" key="2">
    <citation type="submission" date="2021-09" db="EMBL/GenBank/DDBJ databases">
        <authorList>
            <person name="Jia N."/>
            <person name="Wang J."/>
            <person name="Shi W."/>
            <person name="Du L."/>
            <person name="Sun Y."/>
            <person name="Zhan W."/>
            <person name="Jiang J."/>
            <person name="Wang Q."/>
            <person name="Zhang B."/>
            <person name="Ji P."/>
            <person name="Sakyi L.B."/>
            <person name="Cui X."/>
            <person name="Yuan T."/>
            <person name="Jiang B."/>
            <person name="Yang W."/>
            <person name="Lam T.T.-Y."/>
            <person name="Chang Q."/>
            <person name="Ding S."/>
            <person name="Wang X."/>
            <person name="Zhu J."/>
            <person name="Ruan X."/>
            <person name="Zhao L."/>
            <person name="Wei J."/>
            <person name="Que T."/>
            <person name="Du C."/>
            <person name="Cheng J."/>
            <person name="Dai P."/>
            <person name="Han X."/>
            <person name="Huang E."/>
            <person name="Gao Y."/>
            <person name="Liu J."/>
            <person name="Shao H."/>
            <person name="Ye R."/>
            <person name="Li L."/>
            <person name="Wei W."/>
            <person name="Wang X."/>
            <person name="Wang C."/>
            <person name="Huo Q."/>
            <person name="Li W."/>
            <person name="Guo W."/>
            <person name="Chen H."/>
            <person name="Chen S."/>
            <person name="Zhou L."/>
            <person name="Zhou L."/>
            <person name="Ni X."/>
            <person name="Tian J."/>
            <person name="Zhou Y."/>
            <person name="Sheng Y."/>
            <person name="Liu T."/>
            <person name="Pan Y."/>
            <person name="Xia L."/>
            <person name="Li J."/>
            <person name="Zhao F."/>
            <person name="Cao W."/>
        </authorList>
    </citation>
    <scope>NUCLEOTIDE SEQUENCE</scope>
    <source>
        <strain evidence="1">Rsan-2018</strain>
        <tissue evidence="1">Larvae</tissue>
    </source>
</reference>
<keyword evidence="2" id="KW-1185">Reference proteome</keyword>
<reference evidence="1" key="1">
    <citation type="journal article" date="2020" name="Cell">
        <title>Large-Scale Comparative Analyses of Tick Genomes Elucidate Their Genetic Diversity and Vector Capacities.</title>
        <authorList>
            <consortium name="Tick Genome and Microbiome Consortium (TIGMIC)"/>
            <person name="Jia N."/>
            <person name="Wang J."/>
            <person name="Shi W."/>
            <person name="Du L."/>
            <person name="Sun Y."/>
            <person name="Zhan W."/>
            <person name="Jiang J.F."/>
            <person name="Wang Q."/>
            <person name="Zhang B."/>
            <person name="Ji P."/>
            <person name="Bell-Sakyi L."/>
            <person name="Cui X.M."/>
            <person name="Yuan T.T."/>
            <person name="Jiang B.G."/>
            <person name="Yang W.F."/>
            <person name="Lam T.T."/>
            <person name="Chang Q.C."/>
            <person name="Ding S.J."/>
            <person name="Wang X.J."/>
            <person name="Zhu J.G."/>
            <person name="Ruan X.D."/>
            <person name="Zhao L."/>
            <person name="Wei J.T."/>
            <person name="Ye R.Z."/>
            <person name="Que T.C."/>
            <person name="Du C.H."/>
            <person name="Zhou Y.H."/>
            <person name="Cheng J.X."/>
            <person name="Dai P.F."/>
            <person name="Guo W.B."/>
            <person name="Han X.H."/>
            <person name="Huang E.J."/>
            <person name="Li L.F."/>
            <person name="Wei W."/>
            <person name="Gao Y.C."/>
            <person name="Liu J.Z."/>
            <person name="Shao H.Z."/>
            <person name="Wang X."/>
            <person name="Wang C.C."/>
            <person name="Yang T.C."/>
            <person name="Huo Q.B."/>
            <person name="Li W."/>
            <person name="Chen H.Y."/>
            <person name="Chen S.E."/>
            <person name="Zhou L.G."/>
            <person name="Ni X.B."/>
            <person name="Tian J.H."/>
            <person name="Sheng Y."/>
            <person name="Liu T."/>
            <person name="Pan Y.S."/>
            <person name="Xia L.Y."/>
            <person name="Li J."/>
            <person name="Zhao F."/>
            <person name="Cao W.C."/>
        </authorList>
    </citation>
    <scope>NUCLEOTIDE SEQUENCE</scope>
    <source>
        <strain evidence="1">Rsan-2018</strain>
    </source>
</reference>
<accession>A0A9D4QBH5</accession>
<evidence type="ECO:0000313" key="2">
    <source>
        <dbReference type="Proteomes" id="UP000821837"/>
    </source>
</evidence>
<dbReference type="Proteomes" id="UP000821837">
    <property type="component" value="Chromosome 11"/>
</dbReference>
<sequence>MAAAHILYGLPLASLTRNNWEQLDTVHQAAIRQYHGLLRISPIGLTLAEVREMPLSLCTEL</sequence>
<proteinExistence type="predicted"/>
<gene>
    <name evidence="1" type="ORF">HPB52_023265</name>
</gene>
<protein>
    <submittedName>
        <fullName evidence="1">Uncharacterized protein</fullName>
    </submittedName>
</protein>
<comment type="caution">
    <text evidence="1">The sequence shown here is derived from an EMBL/GenBank/DDBJ whole genome shotgun (WGS) entry which is preliminary data.</text>
</comment>
<organism evidence="1 2">
    <name type="scientific">Rhipicephalus sanguineus</name>
    <name type="common">Brown dog tick</name>
    <name type="synonym">Ixodes sanguineus</name>
    <dbReference type="NCBI Taxonomy" id="34632"/>
    <lineage>
        <taxon>Eukaryota</taxon>
        <taxon>Metazoa</taxon>
        <taxon>Ecdysozoa</taxon>
        <taxon>Arthropoda</taxon>
        <taxon>Chelicerata</taxon>
        <taxon>Arachnida</taxon>
        <taxon>Acari</taxon>
        <taxon>Parasitiformes</taxon>
        <taxon>Ixodida</taxon>
        <taxon>Ixodoidea</taxon>
        <taxon>Ixodidae</taxon>
        <taxon>Rhipicephalinae</taxon>
        <taxon>Rhipicephalus</taxon>
        <taxon>Rhipicephalus</taxon>
    </lineage>
</organism>